<evidence type="ECO:0000313" key="5">
    <source>
        <dbReference type="Proteomes" id="UP000664132"/>
    </source>
</evidence>
<dbReference type="OrthoDB" id="3546899at2759"/>
<keyword evidence="2" id="KW-0732">Signal</keyword>
<dbReference type="Proteomes" id="UP000664132">
    <property type="component" value="Unassembled WGS sequence"/>
</dbReference>
<name>A0A8H7W9R1_9HELO</name>
<dbReference type="Pfam" id="PF01822">
    <property type="entry name" value="WSC"/>
    <property type="match status" value="1"/>
</dbReference>
<evidence type="ECO:0000313" key="4">
    <source>
        <dbReference type="EMBL" id="KAG4421032.1"/>
    </source>
</evidence>
<protein>
    <recommendedName>
        <fullName evidence="3">WSC domain-containing protein</fullName>
    </recommendedName>
</protein>
<feature type="compositionally biased region" description="Polar residues" evidence="1">
    <location>
        <begin position="539"/>
        <end position="551"/>
    </location>
</feature>
<feature type="region of interest" description="Disordered" evidence="1">
    <location>
        <begin position="538"/>
        <end position="593"/>
    </location>
</feature>
<dbReference type="AlphaFoldDB" id="A0A8H7W9R1"/>
<dbReference type="SMART" id="SM00321">
    <property type="entry name" value="WSC"/>
    <property type="match status" value="1"/>
</dbReference>
<reference evidence="4" key="1">
    <citation type="submission" date="2021-02" db="EMBL/GenBank/DDBJ databases">
        <title>Genome sequence Cadophora malorum strain M34.</title>
        <authorList>
            <person name="Stefanovic E."/>
            <person name="Vu D."/>
            <person name="Scully C."/>
            <person name="Dijksterhuis J."/>
            <person name="Roader J."/>
            <person name="Houbraken J."/>
        </authorList>
    </citation>
    <scope>NUCLEOTIDE SEQUENCE</scope>
    <source>
        <strain evidence="4">M34</strain>
    </source>
</reference>
<accession>A0A8H7W9R1</accession>
<organism evidence="4 5">
    <name type="scientific">Cadophora malorum</name>
    <dbReference type="NCBI Taxonomy" id="108018"/>
    <lineage>
        <taxon>Eukaryota</taxon>
        <taxon>Fungi</taxon>
        <taxon>Dikarya</taxon>
        <taxon>Ascomycota</taxon>
        <taxon>Pezizomycotina</taxon>
        <taxon>Leotiomycetes</taxon>
        <taxon>Helotiales</taxon>
        <taxon>Ploettnerulaceae</taxon>
        <taxon>Cadophora</taxon>
    </lineage>
</organism>
<evidence type="ECO:0000256" key="2">
    <source>
        <dbReference type="SAM" id="SignalP"/>
    </source>
</evidence>
<feature type="signal peptide" evidence="2">
    <location>
        <begin position="1"/>
        <end position="23"/>
    </location>
</feature>
<proteinExistence type="predicted"/>
<feature type="chain" id="PRO_5034987670" description="WSC domain-containing protein" evidence="2">
    <location>
        <begin position="24"/>
        <end position="617"/>
    </location>
</feature>
<feature type="domain" description="WSC" evidence="3">
    <location>
        <begin position="434"/>
        <end position="529"/>
    </location>
</feature>
<evidence type="ECO:0000259" key="3">
    <source>
        <dbReference type="PROSITE" id="PS51212"/>
    </source>
</evidence>
<sequence>MRSSSIVNNAFWLVSGTATLASAYKPLATIYPCPSCPSSAAPPAITVTAQYQPVSTCAPHTISATSYGSELYKVEPSCSAAYPWISTIIPCAKGSSTTITKVDQTVEVSYVSTVLTSEISYTTAAPAYNGTGYGYSNVTTYTSTKLTTMVVDINCPYNELGPMAIPGYGGSGLCTTCAEDKDGSKSQAVTVTKCLDKVCSTYAETWVSTKPTPTSVSSAVYSTETYLPSAGEYTIPVTTVCTGSSPEFTKPVTKTFTITTSVSESQTIHVTKTLTITYKGKPAPTAPSSSSKLTLSTSTYCTKNGVQTIPIVATITPSKAGYSIPVTTTVYYTTTVTNAPVHIGCTKTATVTFAAKPYPTGETTKSSTGYPTAPVSVSASYTAGPATKTPIPVTSAASYTPKYPTIAPYQNSTMKTSTYSATTTSMAASYPTGSCEYSGCYGSPSGFADFTLVESSEYMTVDICTSECSASGYPFSGLYDTECYCASSLSSCTESSSGTCSLPCPGSASQHCGGNAITGAKRLQSKLFDIYECAVAPKPTSTTSDATSYTVEPTADPSSDPEPEEYKRDVQAEVESRDAARDAKLRRGGVLRSAESSELKNAAMVKRDFGIKAPFGL</sequence>
<feature type="compositionally biased region" description="Basic and acidic residues" evidence="1">
    <location>
        <begin position="564"/>
        <end position="585"/>
    </location>
</feature>
<dbReference type="PROSITE" id="PS51212">
    <property type="entry name" value="WSC"/>
    <property type="match status" value="1"/>
</dbReference>
<dbReference type="InterPro" id="IPR002889">
    <property type="entry name" value="WSC_carb-bd"/>
</dbReference>
<comment type="caution">
    <text evidence="4">The sequence shown here is derived from an EMBL/GenBank/DDBJ whole genome shotgun (WGS) entry which is preliminary data.</text>
</comment>
<keyword evidence="5" id="KW-1185">Reference proteome</keyword>
<gene>
    <name evidence="4" type="ORF">IFR04_005795</name>
</gene>
<dbReference type="EMBL" id="JAFJYH010000072">
    <property type="protein sequence ID" value="KAG4421032.1"/>
    <property type="molecule type" value="Genomic_DNA"/>
</dbReference>
<evidence type="ECO:0000256" key="1">
    <source>
        <dbReference type="SAM" id="MobiDB-lite"/>
    </source>
</evidence>